<evidence type="ECO:0000259" key="8">
    <source>
        <dbReference type="PROSITE" id="PS50280"/>
    </source>
</evidence>
<protein>
    <recommendedName>
        <fullName evidence="12">SET domain-containing protein</fullName>
    </recommendedName>
</protein>
<dbReference type="AlphaFoldDB" id="A0ABD3FPP2"/>
<dbReference type="SUPFAM" id="SSF82199">
    <property type="entry name" value="SET domain"/>
    <property type="match status" value="1"/>
</dbReference>
<dbReference type="Gene3D" id="2.170.270.10">
    <property type="entry name" value="SET domain"/>
    <property type="match status" value="1"/>
</dbReference>
<proteinExistence type="predicted"/>
<dbReference type="GO" id="GO:0032259">
    <property type="term" value="P:methylation"/>
    <property type="evidence" value="ECO:0007669"/>
    <property type="project" value="UniProtKB-KW"/>
</dbReference>
<dbReference type="SUPFAM" id="SSF144232">
    <property type="entry name" value="HIT/MYND zinc finger-like"/>
    <property type="match status" value="1"/>
</dbReference>
<feature type="domain" description="SET" evidence="8">
    <location>
        <begin position="22"/>
        <end position="275"/>
    </location>
</feature>
<evidence type="ECO:0000256" key="3">
    <source>
        <dbReference type="ARBA" id="ARBA00022691"/>
    </source>
</evidence>
<keyword evidence="4" id="KW-0479">Metal-binding</keyword>
<dbReference type="InterPro" id="IPR001214">
    <property type="entry name" value="SET_dom"/>
</dbReference>
<feature type="domain" description="MYND-type" evidence="9">
    <location>
        <begin position="71"/>
        <end position="109"/>
    </location>
</feature>
<keyword evidence="11" id="KW-1185">Reference proteome</keyword>
<dbReference type="EMBL" id="JBIMZQ010000011">
    <property type="protein sequence ID" value="KAL3668421.1"/>
    <property type="molecule type" value="Genomic_DNA"/>
</dbReference>
<evidence type="ECO:0000313" key="10">
    <source>
        <dbReference type="EMBL" id="KAL3668421.1"/>
    </source>
</evidence>
<dbReference type="PROSITE" id="PS01360">
    <property type="entry name" value="ZF_MYND_1"/>
    <property type="match status" value="1"/>
</dbReference>
<evidence type="ECO:0000256" key="4">
    <source>
        <dbReference type="ARBA" id="ARBA00022723"/>
    </source>
</evidence>
<comment type="caution">
    <text evidence="10">The sequence shown here is derived from an EMBL/GenBank/DDBJ whole genome shotgun (WGS) entry which is preliminary data.</text>
</comment>
<dbReference type="InterPro" id="IPR050869">
    <property type="entry name" value="H3K4_H4K5_MeTrfase"/>
</dbReference>
<gene>
    <name evidence="10" type="ORF">V7S43_006509</name>
</gene>
<keyword evidence="6" id="KW-0862">Zinc</keyword>
<dbReference type="InterPro" id="IPR002893">
    <property type="entry name" value="Znf_MYND"/>
</dbReference>
<evidence type="ECO:0000256" key="5">
    <source>
        <dbReference type="ARBA" id="ARBA00022771"/>
    </source>
</evidence>
<dbReference type="GO" id="GO:0008270">
    <property type="term" value="F:zinc ion binding"/>
    <property type="evidence" value="ECO:0007669"/>
    <property type="project" value="UniProtKB-KW"/>
</dbReference>
<evidence type="ECO:0000256" key="7">
    <source>
        <dbReference type="PROSITE-ProRule" id="PRU00134"/>
    </source>
</evidence>
<keyword evidence="1" id="KW-0489">Methyltransferase</keyword>
<accession>A0ABD3FPP2</accession>
<evidence type="ECO:0000313" key="11">
    <source>
        <dbReference type="Proteomes" id="UP001632037"/>
    </source>
</evidence>
<keyword evidence="2" id="KW-0808">Transferase</keyword>
<keyword evidence="5 7" id="KW-0863">Zinc-finger</keyword>
<reference evidence="10 11" key="1">
    <citation type="submission" date="2024-09" db="EMBL/GenBank/DDBJ databases">
        <title>Genome sequencing and assembly of Phytophthora oleae, isolate VK10A, causative agent of rot of olive drupes.</title>
        <authorList>
            <person name="Conti Taguali S."/>
            <person name="Riolo M."/>
            <person name="La Spada F."/>
            <person name="Cacciola S.O."/>
            <person name="Dionisio G."/>
        </authorList>
    </citation>
    <scope>NUCLEOTIDE SEQUENCE [LARGE SCALE GENOMIC DNA]</scope>
    <source>
        <strain evidence="10 11">VK10A</strain>
    </source>
</reference>
<evidence type="ECO:0000259" key="9">
    <source>
        <dbReference type="PROSITE" id="PS50865"/>
    </source>
</evidence>
<dbReference type="Gene3D" id="6.10.140.2220">
    <property type="match status" value="1"/>
</dbReference>
<dbReference type="PROSITE" id="PS50280">
    <property type="entry name" value="SET"/>
    <property type="match status" value="1"/>
</dbReference>
<dbReference type="Pfam" id="PF01753">
    <property type="entry name" value="zf-MYND"/>
    <property type="match status" value="1"/>
</dbReference>
<dbReference type="PANTHER" id="PTHR12197">
    <property type="entry name" value="HISTONE-LYSINE N-METHYLTRANSFERASE SMYD"/>
    <property type="match status" value="1"/>
</dbReference>
<dbReference type="PANTHER" id="PTHR12197:SF251">
    <property type="entry name" value="EG:BACR7C10.4 PROTEIN"/>
    <property type="match status" value="1"/>
</dbReference>
<evidence type="ECO:0000256" key="2">
    <source>
        <dbReference type="ARBA" id="ARBA00022679"/>
    </source>
</evidence>
<dbReference type="CDD" id="cd20071">
    <property type="entry name" value="SET_SMYD"/>
    <property type="match status" value="1"/>
</dbReference>
<evidence type="ECO:0000256" key="1">
    <source>
        <dbReference type="ARBA" id="ARBA00022603"/>
    </source>
</evidence>
<dbReference type="PROSITE" id="PS50865">
    <property type="entry name" value="ZF_MYND_2"/>
    <property type="match status" value="1"/>
</dbReference>
<dbReference type="Pfam" id="PF00856">
    <property type="entry name" value="SET"/>
    <property type="match status" value="1"/>
</dbReference>
<evidence type="ECO:0008006" key="12">
    <source>
        <dbReference type="Google" id="ProtNLM"/>
    </source>
</evidence>
<dbReference type="Proteomes" id="UP001632037">
    <property type="component" value="Unassembled WGS sequence"/>
</dbReference>
<dbReference type="Gene3D" id="1.10.220.160">
    <property type="match status" value="1"/>
</dbReference>
<dbReference type="SMART" id="SM00317">
    <property type="entry name" value="SET"/>
    <property type="match status" value="1"/>
</dbReference>
<organism evidence="10 11">
    <name type="scientific">Phytophthora oleae</name>
    <dbReference type="NCBI Taxonomy" id="2107226"/>
    <lineage>
        <taxon>Eukaryota</taxon>
        <taxon>Sar</taxon>
        <taxon>Stramenopiles</taxon>
        <taxon>Oomycota</taxon>
        <taxon>Peronosporomycetes</taxon>
        <taxon>Peronosporales</taxon>
        <taxon>Peronosporaceae</taxon>
        <taxon>Phytophthora</taxon>
    </lineage>
</organism>
<evidence type="ECO:0000256" key="6">
    <source>
        <dbReference type="ARBA" id="ARBA00022833"/>
    </source>
</evidence>
<name>A0ABD3FPP2_9STRA</name>
<sequence length="515" mass="57792">MFGTTHRKSEAISKPFHSALMAKQQFLWRVDHDATRGRLLRATRDVKTGESVLRDVAYGNVVLSANRTVLCAVCLRAADADICCDDCSKVFFCSEECQEKLQDVHEKECEALETVDLVASKTSTDVNLLRLLIRILAARSQDAIDGKLHMDEEGNVTSSYANVKDLVHVLDKEGGPWADHVRAGAKKILEDLPDECQLPVEEILIIAAQINENAYSLDALDDKHLVAAVGLFPICGLINHSCQPNCTWSNRGDSIMEVRALRDIKEGEEITLNYIDIDKERSERQKELQDTKHFHCQCDRCSTPLDKSVDRYLQGFRCPRCSVKAPEEEDCLLAQVEDKLVCPDCQLDVSAAAITSAAVTARAKVDKAKQNLNQFKYADVVSQLVGLIKGVEVRGQVIPFHRSHSVAIATTRLLSDAHFKLGNVIQAYELRRQLLKALQRVSWRNHLPLALAHFEYAETLRRMVMNPTTPFPENLDRNELQQEMRTSYQASSDICSVCLGKPHPLRHHALVALKF</sequence>
<dbReference type="GO" id="GO:0008168">
    <property type="term" value="F:methyltransferase activity"/>
    <property type="evidence" value="ECO:0007669"/>
    <property type="project" value="UniProtKB-KW"/>
</dbReference>
<keyword evidence="3" id="KW-0949">S-adenosyl-L-methionine</keyword>
<dbReference type="InterPro" id="IPR046341">
    <property type="entry name" value="SET_dom_sf"/>
</dbReference>
<dbReference type="FunFam" id="2.170.270.10:FF:000013">
    <property type="entry name" value="Histone-lysine N-methyltransferase SMYD1 isoform 1"/>
    <property type="match status" value="1"/>
</dbReference>